<dbReference type="RefSeq" id="WP_066786160.1">
    <property type="nucleotide sequence ID" value="NZ_CP037867.1"/>
</dbReference>
<keyword evidence="2" id="KW-1185">Reference proteome</keyword>
<dbReference type="Gene3D" id="3.40.50.2300">
    <property type="match status" value="1"/>
</dbReference>
<evidence type="ECO:0000313" key="2">
    <source>
        <dbReference type="Proteomes" id="UP000293912"/>
    </source>
</evidence>
<reference evidence="1 2" key="1">
    <citation type="submission" date="2019-03" db="EMBL/GenBank/DDBJ databases">
        <authorList>
            <person name="Sebastian G."/>
            <person name="Baumann P."/>
            <person name="Ruckert C."/>
            <person name="Kalinowski J."/>
            <person name="Nebel B."/>
            <person name="Takors R."/>
            <person name="Blombach B."/>
        </authorList>
    </citation>
    <scope>NUCLEOTIDE SEQUENCE [LARGE SCALE GENOMIC DNA]</scope>
    <source>
        <strain evidence="1 2">DSM 1084</strain>
    </source>
</reference>
<gene>
    <name evidence="1" type="ORF">HPF_13075</name>
</gene>
<accession>A0A4P6WY56</accession>
<organism evidence="1 2">
    <name type="scientific">Hydrogenophaga pseudoflava</name>
    <name type="common">Pseudomonas carboxydoflava</name>
    <dbReference type="NCBI Taxonomy" id="47421"/>
    <lineage>
        <taxon>Bacteria</taxon>
        <taxon>Pseudomonadati</taxon>
        <taxon>Pseudomonadota</taxon>
        <taxon>Betaproteobacteria</taxon>
        <taxon>Burkholderiales</taxon>
        <taxon>Comamonadaceae</taxon>
        <taxon>Hydrogenophaga</taxon>
    </lineage>
</organism>
<name>A0A4P6WY56_HYDPS</name>
<dbReference type="AlphaFoldDB" id="A0A4P6WY56"/>
<proteinExistence type="predicted"/>
<dbReference type="Proteomes" id="UP000293912">
    <property type="component" value="Chromosome"/>
</dbReference>
<dbReference type="EMBL" id="CP037867">
    <property type="protein sequence ID" value="QBM28627.1"/>
    <property type="molecule type" value="Genomic_DNA"/>
</dbReference>
<evidence type="ECO:0000313" key="1">
    <source>
        <dbReference type="EMBL" id="QBM28627.1"/>
    </source>
</evidence>
<sequence>MKHLVISQELQSTKFGLVCQKDSLGTELQCEHAQAVKEQCIGRRAAQPHKHLSADELKPLIRYPQTQHVGAQLVEATLVACGNNPSRACVVEKLRQTKNFNRDGIMAPLTFGPNIHQSGTRPILLKANVTTGKFERAFDFLVEQ</sequence>
<protein>
    <submittedName>
        <fullName evidence="1">Uncharacterized protein</fullName>
    </submittedName>
</protein>
<dbReference type="KEGG" id="hpse:HPF_13075"/>